<dbReference type="EMBL" id="GBXM01069486">
    <property type="protein sequence ID" value="JAH39091.1"/>
    <property type="molecule type" value="Transcribed_RNA"/>
</dbReference>
<sequence length="34" mass="4086">MHFTCGTGNRNALKQRQMEIFSSDGQERYFQIKY</sequence>
<name>A0A0E9SCT7_ANGAN</name>
<proteinExistence type="predicted"/>
<evidence type="ECO:0000313" key="1">
    <source>
        <dbReference type="EMBL" id="JAH39091.1"/>
    </source>
</evidence>
<organism evidence="1">
    <name type="scientific">Anguilla anguilla</name>
    <name type="common">European freshwater eel</name>
    <name type="synonym">Muraena anguilla</name>
    <dbReference type="NCBI Taxonomy" id="7936"/>
    <lineage>
        <taxon>Eukaryota</taxon>
        <taxon>Metazoa</taxon>
        <taxon>Chordata</taxon>
        <taxon>Craniata</taxon>
        <taxon>Vertebrata</taxon>
        <taxon>Euteleostomi</taxon>
        <taxon>Actinopterygii</taxon>
        <taxon>Neopterygii</taxon>
        <taxon>Teleostei</taxon>
        <taxon>Anguilliformes</taxon>
        <taxon>Anguillidae</taxon>
        <taxon>Anguilla</taxon>
    </lineage>
</organism>
<reference evidence="1" key="2">
    <citation type="journal article" date="2015" name="Fish Shellfish Immunol.">
        <title>Early steps in the European eel (Anguilla anguilla)-Vibrio vulnificus interaction in the gills: Role of the RtxA13 toxin.</title>
        <authorList>
            <person name="Callol A."/>
            <person name="Pajuelo D."/>
            <person name="Ebbesson L."/>
            <person name="Teles M."/>
            <person name="MacKenzie S."/>
            <person name="Amaro C."/>
        </authorList>
    </citation>
    <scope>NUCLEOTIDE SEQUENCE</scope>
</reference>
<reference evidence="1" key="1">
    <citation type="submission" date="2014-11" db="EMBL/GenBank/DDBJ databases">
        <authorList>
            <person name="Amaro Gonzalez C."/>
        </authorList>
    </citation>
    <scope>NUCLEOTIDE SEQUENCE</scope>
</reference>
<protein>
    <submittedName>
        <fullName evidence="1">Uncharacterized protein</fullName>
    </submittedName>
</protein>
<accession>A0A0E9SCT7</accession>
<dbReference type="AlphaFoldDB" id="A0A0E9SCT7"/>